<evidence type="ECO:0000256" key="1">
    <source>
        <dbReference type="ARBA" id="ARBA00023239"/>
    </source>
</evidence>
<comment type="caution">
    <text evidence="5">The sequence shown here is derived from an EMBL/GenBank/DDBJ whole genome shotgun (WGS) entry which is preliminary data.</text>
</comment>
<proteinExistence type="predicted"/>
<keyword evidence="6" id="KW-1185">Reference proteome</keyword>
<evidence type="ECO:0000259" key="4">
    <source>
        <dbReference type="SMART" id="SM00858"/>
    </source>
</evidence>
<keyword evidence="3" id="KW-1133">Transmembrane helix</keyword>
<evidence type="ECO:0000256" key="3">
    <source>
        <dbReference type="SAM" id="Phobius"/>
    </source>
</evidence>
<dbReference type="InterPro" id="IPR013974">
    <property type="entry name" value="SAF"/>
</dbReference>
<keyword evidence="3" id="KW-0812">Transmembrane</keyword>
<evidence type="ECO:0000313" key="6">
    <source>
        <dbReference type="Proteomes" id="UP001176891"/>
    </source>
</evidence>
<evidence type="ECO:0000313" key="5">
    <source>
        <dbReference type="EMBL" id="MDO5986169.1"/>
    </source>
</evidence>
<dbReference type="Gene3D" id="2.30.130.110">
    <property type="match status" value="1"/>
</dbReference>
<organism evidence="5 6">
    <name type="scientific">Flavivirga amylovorans</name>
    <dbReference type="NCBI Taxonomy" id="870486"/>
    <lineage>
        <taxon>Bacteria</taxon>
        <taxon>Pseudomonadati</taxon>
        <taxon>Bacteroidota</taxon>
        <taxon>Flavobacteriia</taxon>
        <taxon>Flavobacteriales</taxon>
        <taxon>Flavobacteriaceae</taxon>
        <taxon>Flavivirga</taxon>
    </lineage>
</organism>
<dbReference type="RefSeq" id="WP_303280690.1">
    <property type="nucleotide sequence ID" value="NZ_BAABCZ010000016.1"/>
</dbReference>
<feature type="region of interest" description="Disordered" evidence="2">
    <location>
        <begin position="91"/>
        <end position="110"/>
    </location>
</feature>
<evidence type="ECO:0000256" key="2">
    <source>
        <dbReference type="SAM" id="MobiDB-lite"/>
    </source>
</evidence>
<dbReference type="Proteomes" id="UP001176891">
    <property type="component" value="Unassembled WGS sequence"/>
</dbReference>
<feature type="domain" description="SAF" evidence="4">
    <location>
        <begin position="12"/>
        <end position="87"/>
    </location>
</feature>
<protein>
    <submittedName>
        <fullName evidence="5">UxaA family hydrolase</fullName>
    </submittedName>
</protein>
<dbReference type="PANTHER" id="PTHR30536">
    <property type="entry name" value="ALTRONATE/GALACTARATE DEHYDRATASE"/>
    <property type="match status" value="1"/>
</dbReference>
<dbReference type="CDD" id="cd11613">
    <property type="entry name" value="SAF_AH_GD"/>
    <property type="match status" value="1"/>
</dbReference>
<keyword evidence="1" id="KW-0456">Lyase</keyword>
<name>A0ABT8WXQ3_9FLAO</name>
<dbReference type="Pfam" id="PF08666">
    <property type="entry name" value="SAF"/>
    <property type="match status" value="1"/>
</dbReference>
<dbReference type="InterPro" id="IPR052172">
    <property type="entry name" value="UxaA_altronate/galactarate_dh"/>
</dbReference>
<keyword evidence="3" id="KW-0472">Membrane</keyword>
<accession>A0ABT8WXQ3</accession>
<dbReference type="PANTHER" id="PTHR30536:SF5">
    <property type="entry name" value="ALTRONATE DEHYDRATASE"/>
    <property type="match status" value="1"/>
</dbReference>
<dbReference type="InterPro" id="IPR044144">
    <property type="entry name" value="SAF_UxaA/GarD"/>
</dbReference>
<gene>
    <name evidence="5" type="ORF">Q4Q39_02025</name>
</gene>
<feature type="transmembrane region" description="Helical" evidence="3">
    <location>
        <begin position="61"/>
        <end position="83"/>
    </location>
</feature>
<dbReference type="GO" id="GO:0016787">
    <property type="term" value="F:hydrolase activity"/>
    <property type="evidence" value="ECO:0007669"/>
    <property type="project" value="UniProtKB-KW"/>
</dbReference>
<dbReference type="EMBL" id="JAUOEM010000001">
    <property type="protein sequence ID" value="MDO5986169.1"/>
    <property type="molecule type" value="Genomic_DNA"/>
</dbReference>
<sequence>MKQALIKIHNDDNVATALEKLSIGLVSFRDTEKKIVQVDVIETINAGHKIALKDLKQGEPIVKYGVIIGYASIPIGLGTWIHLHNLESKFDERSSTLDTETGAPTDIEYL</sequence>
<keyword evidence="5" id="KW-0378">Hydrolase</keyword>
<dbReference type="SMART" id="SM00858">
    <property type="entry name" value="SAF"/>
    <property type="match status" value="1"/>
</dbReference>
<reference evidence="5" key="1">
    <citation type="submission" date="2023-07" db="EMBL/GenBank/DDBJ databases">
        <title>Two novel species in the genus Flavivirga.</title>
        <authorList>
            <person name="Kwon K."/>
        </authorList>
    </citation>
    <scope>NUCLEOTIDE SEQUENCE</scope>
    <source>
        <strain evidence="5">KACC 14157</strain>
    </source>
</reference>